<name>A0AAD4LQC1_9AGAM</name>
<protein>
    <submittedName>
        <fullName evidence="1">Uncharacterized protein</fullName>
    </submittedName>
</protein>
<accession>A0AAD4LQC1</accession>
<evidence type="ECO:0000313" key="1">
    <source>
        <dbReference type="EMBL" id="KAH8998632.1"/>
    </source>
</evidence>
<evidence type="ECO:0000313" key="2">
    <source>
        <dbReference type="Proteomes" id="UP001201163"/>
    </source>
</evidence>
<reference evidence="1" key="1">
    <citation type="submission" date="2022-01" db="EMBL/GenBank/DDBJ databases">
        <title>Comparative genomics reveals a dynamic genome evolution in the ectomycorrhizal milk-cap (Lactarius) mushrooms.</title>
        <authorList>
            <consortium name="DOE Joint Genome Institute"/>
            <person name="Lebreton A."/>
            <person name="Tang N."/>
            <person name="Kuo A."/>
            <person name="LaButti K."/>
            <person name="Drula E."/>
            <person name="Barry K."/>
            <person name="Clum A."/>
            <person name="Lipzen A."/>
            <person name="Mousain D."/>
            <person name="Ng V."/>
            <person name="Wang R."/>
            <person name="Wang X."/>
            <person name="Dai Y."/>
            <person name="Henrissat B."/>
            <person name="Grigoriev I.V."/>
            <person name="Guerin-Laguette A."/>
            <person name="Yu F."/>
            <person name="Martin F.M."/>
        </authorList>
    </citation>
    <scope>NUCLEOTIDE SEQUENCE</scope>
    <source>
        <strain evidence="1">QP</strain>
    </source>
</reference>
<gene>
    <name evidence="1" type="ORF">EDB92DRAFT_2101090</name>
</gene>
<comment type="caution">
    <text evidence="1">The sequence shown here is derived from an EMBL/GenBank/DDBJ whole genome shotgun (WGS) entry which is preliminary data.</text>
</comment>
<dbReference type="AlphaFoldDB" id="A0AAD4LQC1"/>
<sequence>MNPPQICERQRTNAHHCGETLKSLPEWLAASTTRSMSACLRRQTVSYLLQAVSLPSPMPPGGMALSLASLTPPPHHEFHDHDRQTCNVSRGLCKERACCSHGFTPPKPAWDIVEVLQLPWRIEQRRLSGLQPRKKANLQSTGQSPRLMRLRGWGRGEAFSRTCREGGSGRLLVRHLEQSWVPTHAKGVRDRAEIRHPVGDRAGTRTENAEQRWGEARAVGVKVWGILAIAQQEEVVTPRVWWPLFSSTGPASNCDKSTLRIDGCVHPPRALRFAGFGELARGPADVSFGFARGHLQATGEILTDNQGRRFEQVVGENPMPWSVDPYGAKRRWGRGLKKSSSRMLAVLPFRGKGIHDGGLVGTICSDPDREL</sequence>
<organism evidence="1 2">
    <name type="scientific">Lactarius akahatsu</name>
    <dbReference type="NCBI Taxonomy" id="416441"/>
    <lineage>
        <taxon>Eukaryota</taxon>
        <taxon>Fungi</taxon>
        <taxon>Dikarya</taxon>
        <taxon>Basidiomycota</taxon>
        <taxon>Agaricomycotina</taxon>
        <taxon>Agaricomycetes</taxon>
        <taxon>Russulales</taxon>
        <taxon>Russulaceae</taxon>
        <taxon>Lactarius</taxon>
    </lineage>
</organism>
<proteinExistence type="predicted"/>
<dbReference type="EMBL" id="JAKELL010000005">
    <property type="protein sequence ID" value="KAH8998632.1"/>
    <property type="molecule type" value="Genomic_DNA"/>
</dbReference>
<keyword evidence="2" id="KW-1185">Reference proteome</keyword>
<dbReference type="Proteomes" id="UP001201163">
    <property type="component" value="Unassembled WGS sequence"/>
</dbReference>